<feature type="transmembrane region" description="Helical" evidence="1">
    <location>
        <begin position="136"/>
        <end position="161"/>
    </location>
</feature>
<keyword evidence="1" id="KW-1133">Transmembrane helix</keyword>
<feature type="transmembrane region" description="Helical" evidence="1">
    <location>
        <begin position="33"/>
        <end position="62"/>
    </location>
</feature>
<feature type="transmembrane region" description="Helical" evidence="1">
    <location>
        <begin position="182"/>
        <end position="205"/>
    </location>
</feature>
<organism evidence="2">
    <name type="scientific">Synarthrophyton chejuense</name>
    <dbReference type="NCBI Taxonomy" id="2485825"/>
    <lineage>
        <taxon>Eukaryota</taxon>
        <taxon>Rhodophyta</taxon>
        <taxon>Florideophyceae</taxon>
        <taxon>Corallinophycidae</taxon>
        <taxon>Hapalidiales</taxon>
        <taxon>Hapalidiaceae</taxon>
        <taxon>Melobesioideae</taxon>
        <taxon>Synarthrophyton</taxon>
    </lineage>
</organism>
<keyword evidence="2" id="KW-0934">Plastid</keyword>
<sequence length="272" mass="32632">MYKNMNISKLSNTFFFLYSPINWIHKKNKKYKIIYVFLQLLIVPYSNLIYIIITFIITLILLKSINLPFDIRKNLINILMIFICFLVVSIHYTTKQSNISTINYPSLKIKPFFFVNLLFKNSNKYFCADRINKSVFYIQFATVRLIFISLIYIFTIKIFLLTTNYEESTMFIVKQLTKYKNINITEISFTIILSSQFLKITFLHINKLRIAYLIRNLNNEKSNRLKQIIFTYLLIIKSFFLNFYINTKFISKSLYGRDILCKDLYVVNIYNK</sequence>
<name>A0A3G3MFI2_9FLOR</name>
<gene>
    <name evidence="2" type="primary">ycf92</name>
</gene>
<accession>A0A3G3MFI2</accession>
<dbReference type="GeneID" id="38463314"/>
<dbReference type="AlphaFoldDB" id="A0A3G3MFI2"/>
<feature type="transmembrane region" description="Helical" evidence="1">
    <location>
        <begin position="74"/>
        <end position="92"/>
    </location>
</feature>
<dbReference type="EMBL" id="MH281626">
    <property type="protein sequence ID" value="AYR05584.1"/>
    <property type="molecule type" value="Genomic_DNA"/>
</dbReference>
<feature type="transmembrane region" description="Helical" evidence="1">
    <location>
        <begin position="225"/>
        <end position="245"/>
    </location>
</feature>
<geneLocation type="plastid" evidence="2"/>
<reference evidence="2" key="1">
    <citation type="journal article" date="2018" name="Genome Biol. Evol.">
        <title>Mitochondrial and Plastid Genomes from Coralline Red Algae Provide Insights into the Incongruent Evolutionary Histories of Organelles.</title>
        <authorList>
            <person name="Lee J."/>
            <person name="Song H.J."/>
            <person name="In Park S."/>
            <person name="Lee Y.M."/>
            <person name="Jeong S.Y."/>
            <person name="Oh Cho T."/>
            <person name="Kim J.H."/>
            <person name="Choi H.G."/>
            <person name="Choi C.G."/>
            <person name="Nelson W.A."/>
            <person name="Fredericq S."/>
            <person name="Bhattacharya D."/>
            <person name="Su Yoon H."/>
        </authorList>
    </citation>
    <scope>NUCLEOTIDE SEQUENCE</scope>
</reference>
<keyword evidence="1" id="KW-0812">Transmembrane</keyword>
<protein>
    <submittedName>
        <fullName evidence="2">Uncharacterized protein</fullName>
    </submittedName>
</protein>
<proteinExistence type="predicted"/>
<keyword evidence="1" id="KW-0472">Membrane</keyword>
<evidence type="ECO:0000313" key="2">
    <source>
        <dbReference type="EMBL" id="AYR05584.1"/>
    </source>
</evidence>
<evidence type="ECO:0000256" key="1">
    <source>
        <dbReference type="SAM" id="Phobius"/>
    </source>
</evidence>
<dbReference type="RefSeq" id="YP_009541575.1">
    <property type="nucleotide sequence ID" value="NC_039977.1"/>
</dbReference>